<accession>A0A0U5FY06</accession>
<gene>
    <name evidence="2" type="ORF">ASPCAL01559</name>
</gene>
<evidence type="ECO:0000256" key="1">
    <source>
        <dbReference type="SAM" id="MobiDB-lite"/>
    </source>
</evidence>
<dbReference type="Proteomes" id="UP000054771">
    <property type="component" value="Unassembled WGS sequence"/>
</dbReference>
<evidence type="ECO:0000313" key="2">
    <source>
        <dbReference type="EMBL" id="CEL01983.1"/>
    </source>
</evidence>
<protein>
    <submittedName>
        <fullName evidence="2">Uncharacterized protein</fullName>
    </submittedName>
</protein>
<keyword evidence="3" id="KW-1185">Reference proteome</keyword>
<proteinExistence type="predicted"/>
<sequence>MNKADKVEASEDNAAVPSGASQPTNLVDTFECKSPALESDQASYTATSDKTQRQSTRLSTPRTSRQTLLSPVTSPHRNPENNYYREPACRIFRRVSVLDDSPSYCRDSSKGTLSRSRRFLDKVKERIQFPAISLDYRQDSQKFVRKPSGKMSFFPSRALLFSEERRDYSTKRY</sequence>
<evidence type="ECO:0000313" key="3">
    <source>
        <dbReference type="Proteomes" id="UP000054771"/>
    </source>
</evidence>
<organism evidence="2 3">
    <name type="scientific">Aspergillus calidoustus</name>
    <dbReference type="NCBI Taxonomy" id="454130"/>
    <lineage>
        <taxon>Eukaryota</taxon>
        <taxon>Fungi</taxon>
        <taxon>Dikarya</taxon>
        <taxon>Ascomycota</taxon>
        <taxon>Pezizomycotina</taxon>
        <taxon>Eurotiomycetes</taxon>
        <taxon>Eurotiomycetidae</taxon>
        <taxon>Eurotiales</taxon>
        <taxon>Aspergillaceae</taxon>
        <taxon>Aspergillus</taxon>
        <taxon>Aspergillus subgen. Nidulantes</taxon>
    </lineage>
</organism>
<dbReference type="AlphaFoldDB" id="A0A0U5FY06"/>
<name>A0A0U5FY06_ASPCI</name>
<reference evidence="3" key="1">
    <citation type="journal article" date="2016" name="Genome Announc.">
        <title>Draft genome sequences of fungus Aspergillus calidoustus.</title>
        <authorList>
            <person name="Horn F."/>
            <person name="Linde J."/>
            <person name="Mattern D.J."/>
            <person name="Walther G."/>
            <person name="Guthke R."/>
            <person name="Scherlach K."/>
            <person name="Martin K."/>
            <person name="Brakhage A.A."/>
            <person name="Petzke L."/>
            <person name="Valiante V."/>
        </authorList>
    </citation>
    <scope>NUCLEOTIDE SEQUENCE [LARGE SCALE GENOMIC DNA]</scope>
    <source>
        <strain evidence="3">SF006504</strain>
    </source>
</reference>
<dbReference type="EMBL" id="CDMC01000001">
    <property type="protein sequence ID" value="CEL01983.1"/>
    <property type="molecule type" value="Genomic_DNA"/>
</dbReference>
<feature type="compositionally biased region" description="Polar residues" evidence="1">
    <location>
        <begin position="40"/>
        <end position="76"/>
    </location>
</feature>
<feature type="region of interest" description="Disordered" evidence="1">
    <location>
        <begin position="1"/>
        <end position="83"/>
    </location>
</feature>
<dbReference type="OrthoDB" id="4487170at2759"/>